<evidence type="ECO:0000313" key="7">
    <source>
        <dbReference type="EMBL" id="GMN24541.1"/>
    </source>
</evidence>
<keyword evidence="5 6" id="KW-0472">Membrane</keyword>
<feature type="transmembrane region" description="Helical" evidence="6">
    <location>
        <begin position="29"/>
        <end position="50"/>
    </location>
</feature>
<evidence type="ECO:0000256" key="2">
    <source>
        <dbReference type="ARBA" id="ARBA00005982"/>
    </source>
</evidence>
<dbReference type="InterPro" id="IPR000109">
    <property type="entry name" value="POT_fam"/>
</dbReference>
<feature type="transmembrane region" description="Helical" evidence="6">
    <location>
        <begin position="185"/>
        <end position="204"/>
    </location>
</feature>
<feature type="transmembrane region" description="Helical" evidence="6">
    <location>
        <begin position="526"/>
        <end position="547"/>
    </location>
</feature>
<keyword evidence="3 6" id="KW-0812">Transmembrane</keyword>
<dbReference type="GO" id="GO:0022857">
    <property type="term" value="F:transmembrane transporter activity"/>
    <property type="evidence" value="ECO:0007669"/>
    <property type="project" value="InterPro"/>
</dbReference>
<proteinExistence type="inferred from homology"/>
<dbReference type="CDD" id="cd17416">
    <property type="entry name" value="MFS_NPF1_2"/>
    <property type="match status" value="1"/>
</dbReference>
<feature type="transmembrane region" description="Helical" evidence="6">
    <location>
        <begin position="486"/>
        <end position="506"/>
    </location>
</feature>
<name>A0AA87ZB94_FICCA</name>
<feature type="transmembrane region" description="Helical" evidence="6">
    <location>
        <begin position="70"/>
        <end position="90"/>
    </location>
</feature>
<feature type="transmembrane region" description="Helical" evidence="6">
    <location>
        <begin position="210"/>
        <end position="229"/>
    </location>
</feature>
<keyword evidence="8" id="KW-1185">Reference proteome</keyword>
<evidence type="ECO:0000256" key="4">
    <source>
        <dbReference type="ARBA" id="ARBA00022989"/>
    </source>
</evidence>
<dbReference type="AlphaFoldDB" id="A0AA87ZB94"/>
<comment type="caution">
    <text evidence="7">The sequence shown here is derived from an EMBL/GenBank/DDBJ whole genome shotgun (WGS) entry which is preliminary data.</text>
</comment>
<feature type="transmembrane region" description="Helical" evidence="6">
    <location>
        <begin position="368"/>
        <end position="388"/>
    </location>
</feature>
<accession>A0AA87ZB94</accession>
<dbReference type="Gene3D" id="1.20.1250.20">
    <property type="entry name" value="MFS general substrate transporter like domains"/>
    <property type="match status" value="1"/>
</dbReference>
<comment type="similarity">
    <text evidence="2">Belongs to the major facilitator superfamily. Proton-dependent oligopeptide transporter (POT/PTR) (TC 2.A.17) family.</text>
</comment>
<evidence type="ECO:0000313" key="8">
    <source>
        <dbReference type="Proteomes" id="UP001187192"/>
    </source>
</evidence>
<comment type="subcellular location">
    <subcellularLocation>
        <location evidence="1">Membrane</location>
        <topology evidence="1">Multi-pass membrane protein</topology>
    </subcellularLocation>
</comment>
<feature type="transmembrane region" description="Helical" evidence="6">
    <location>
        <begin position="145"/>
        <end position="165"/>
    </location>
</feature>
<sequence length="566" mass="62092">MATTELQQSSSNLDSDVQISTSGGKHGGWIAFLFVTGTVTGLTLATWGWLANLIVYLIEEFNVKSVDAAQISNVVNGCINLLSVVAAIVADSFFGCFSVTFFSCCIHLLGVILFALTATVDSLRPPRCDKGSPGLCKLPSRVQFAVLYSGLAMLSGGVGGTRFVIATMGANQHDRPEDREISFNWYFFTNYVCAAIASTAIVYVEDNVSWALGFGVSVLANLIGLAIFLSGRHFYRPDKPQGSPFLDLARVVVACFRKRKVLLSSGSEDYYHGYNGKAKQVAATPAKNFRLFDRAALKTEGDLKPDGSIAKPWRLCTVQQVEDLKALIRILPLWSSNLFVTTPIAIQSSLTVIQALTMDRHLGSHFKIPAGSFQVVIFISTSISVMLVDRFLYPIWRKLTCRTPTPLQRIGVGHAIIVLSMAVSALVESKRLKMAHDHGSNVVPMLALWLFPQLVSIGIGQAFHFPGQVSLYYQEFPVSLRNTATAMAAMLYAIAYYLSSAVIHLVRRVTGWLPDDINKGRLDNVYWLLAVLGVLNFGYFLVCAKLYKYQNNADKERDASDSGSNM</sequence>
<dbReference type="InterPro" id="IPR036259">
    <property type="entry name" value="MFS_trans_sf"/>
</dbReference>
<dbReference type="Proteomes" id="UP001187192">
    <property type="component" value="Unassembled WGS sequence"/>
</dbReference>
<dbReference type="PANTHER" id="PTHR11654">
    <property type="entry name" value="OLIGOPEPTIDE TRANSPORTER-RELATED"/>
    <property type="match status" value="1"/>
</dbReference>
<protein>
    <submittedName>
        <fullName evidence="7">Uncharacterized protein</fullName>
    </submittedName>
</protein>
<reference evidence="7" key="1">
    <citation type="submission" date="2023-07" db="EMBL/GenBank/DDBJ databases">
        <title>draft genome sequence of fig (Ficus carica).</title>
        <authorList>
            <person name="Takahashi T."/>
            <person name="Nishimura K."/>
        </authorList>
    </citation>
    <scope>NUCLEOTIDE SEQUENCE</scope>
</reference>
<evidence type="ECO:0000256" key="6">
    <source>
        <dbReference type="SAM" id="Phobius"/>
    </source>
</evidence>
<keyword evidence="4 6" id="KW-1133">Transmembrane helix</keyword>
<feature type="transmembrane region" description="Helical" evidence="6">
    <location>
        <begin position="97"/>
        <end position="116"/>
    </location>
</feature>
<feature type="transmembrane region" description="Helical" evidence="6">
    <location>
        <begin position="338"/>
        <end position="356"/>
    </location>
</feature>
<evidence type="ECO:0000256" key="5">
    <source>
        <dbReference type="ARBA" id="ARBA00023136"/>
    </source>
</evidence>
<evidence type="ECO:0000256" key="3">
    <source>
        <dbReference type="ARBA" id="ARBA00022692"/>
    </source>
</evidence>
<feature type="transmembrane region" description="Helical" evidence="6">
    <location>
        <begin position="409"/>
        <end position="427"/>
    </location>
</feature>
<feature type="transmembrane region" description="Helical" evidence="6">
    <location>
        <begin position="447"/>
        <end position="465"/>
    </location>
</feature>
<gene>
    <name evidence="7" type="ORF">TIFTF001_000599</name>
</gene>
<dbReference type="EMBL" id="BTGU01000001">
    <property type="protein sequence ID" value="GMN24541.1"/>
    <property type="molecule type" value="Genomic_DNA"/>
</dbReference>
<dbReference type="Pfam" id="PF00854">
    <property type="entry name" value="PTR2"/>
    <property type="match status" value="1"/>
</dbReference>
<dbReference type="GO" id="GO:0016020">
    <property type="term" value="C:membrane"/>
    <property type="evidence" value="ECO:0007669"/>
    <property type="project" value="UniProtKB-SubCell"/>
</dbReference>
<dbReference type="SUPFAM" id="SSF103473">
    <property type="entry name" value="MFS general substrate transporter"/>
    <property type="match status" value="1"/>
</dbReference>
<evidence type="ECO:0000256" key="1">
    <source>
        <dbReference type="ARBA" id="ARBA00004141"/>
    </source>
</evidence>
<organism evidence="7 8">
    <name type="scientific">Ficus carica</name>
    <name type="common">Common fig</name>
    <dbReference type="NCBI Taxonomy" id="3494"/>
    <lineage>
        <taxon>Eukaryota</taxon>
        <taxon>Viridiplantae</taxon>
        <taxon>Streptophyta</taxon>
        <taxon>Embryophyta</taxon>
        <taxon>Tracheophyta</taxon>
        <taxon>Spermatophyta</taxon>
        <taxon>Magnoliopsida</taxon>
        <taxon>eudicotyledons</taxon>
        <taxon>Gunneridae</taxon>
        <taxon>Pentapetalae</taxon>
        <taxon>rosids</taxon>
        <taxon>fabids</taxon>
        <taxon>Rosales</taxon>
        <taxon>Moraceae</taxon>
        <taxon>Ficeae</taxon>
        <taxon>Ficus</taxon>
    </lineage>
</organism>